<proteinExistence type="predicted"/>
<dbReference type="InterPro" id="IPR029686">
    <property type="entry name" value="Malpha/m4/m2"/>
</dbReference>
<comment type="caution">
    <text evidence="1">The sequence shown here is derived from an EMBL/GenBank/DDBJ whole genome shotgun (WGS) entry which is preliminary data.</text>
</comment>
<accession>A0ABD1EHH0</accession>
<dbReference type="PANTHER" id="PTHR12254:SF0">
    <property type="entry name" value="BARBU-RELATED"/>
    <property type="match status" value="1"/>
</dbReference>
<evidence type="ECO:0000313" key="1">
    <source>
        <dbReference type="EMBL" id="KAL1494136.1"/>
    </source>
</evidence>
<dbReference type="Proteomes" id="UP001566132">
    <property type="component" value="Unassembled WGS sequence"/>
</dbReference>
<dbReference type="Pfam" id="PF15952">
    <property type="entry name" value="ESM4"/>
    <property type="match status" value="1"/>
</dbReference>
<dbReference type="PANTHER" id="PTHR12254">
    <property type="entry name" value="ENHANCER OF SPLIT MALPHA PROTEIN"/>
    <property type="match status" value="1"/>
</dbReference>
<evidence type="ECO:0008006" key="3">
    <source>
        <dbReference type="Google" id="ProtNLM"/>
    </source>
</evidence>
<gene>
    <name evidence="1" type="ORF">ABEB36_009782</name>
</gene>
<reference evidence="1 2" key="1">
    <citation type="submission" date="2024-05" db="EMBL/GenBank/DDBJ databases">
        <title>Genetic variation in Jamaican populations of the coffee berry borer (Hypothenemus hampei).</title>
        <authorList>
            <person name="Errbii M."/>
            <person name="Myrie A."/>
        </authorList>
    </citation>
    <scope>NUCLEOTIDE SEQUENCE [LARGE SCALE GENOMIC DNA]</scope>
    <source>
        <strain evidence="1">JA-Hopewell-2020-01-JO</strain>
        <tissue evidence="1">Whole body</tissue>
    </source>
</reference>
<protein>
    <recommendedName>
        <fullName evidence="3">Enhancer of split malpha protein</fullName>
    </recommendedName>
</protein>
<name>A0ABD1EHH0_HYPHA</name>
<dbReference type="AlphaFoldDB" id="A0ABD1EHH0"/>
<evidence type="ECO:0000313" key="2">
    <source>
        <dbReference type="Proteomes" id="UP001566132"/>
    </source>
</evidence>
<sequence>MSCYYQNDLVSSTNNTINDNKSNAKKVARSPLYQIKKLIKCFVKTSLQVKQQKKNSYVKNAQPTYFVDDEEAIQDNIANEILENEIFEEIDCCEQLAAVQIYNGDSMEILPITRGQRYVPVHFARTEAGTFFWTSMTAPDCDIVNNGDLNAICCGQTPELQVPSDRWAQA</sequence>
<keyword evidence="2" id="KW-1185">Reference proteome</keyword>
<organism evidence="1 2">
    <name type="scientific">Hypothenemus hampei</name>
    <name type="common">Coffee berry borer</name>
    <dbReference type="NCBI Taxonomy" id="57062"/>
    <lineage>
        <taxon>Eukaryota</taxon>
        <taxon>Metazoa</taxon>
        <taxon>Ecdysozoa</taxon>
        <taxon>Arthropoda</taxon>
        <taxon>Hexapoda</taxon>
        <taxon>Insecta</taxon>
        <taxon>Pterygota</taxon>
        <taxon>Neoptera</taxon>
        <taxon>Endopterygota</taxon>
        <taxon>Coleoptera</taxon>
        <taxon>Polyphaga</taxon>
        <taxon>Cucujiformia</taxon>
        <taxon>Curculionidae</taxon>
        <taxon>Scolytinae</taxon>
        <taxon>Hypothenemus</taxon>
    </lineage>
</organism>
<dbReference type="EMBL" id="JBDJPC010000007">
    <property type="protein sequence ID" value="KAL1494136.1"/>
    <property type="molecule type" value="Genomic_DNA"/>
</dbReference>